<dbReference type="HOGENOM" id="CLU_049301_2_0_3"/>
<dbReference type="Proteomes" id="UP000001203">
    <property type="component" value="Chromosome circular"/>
</dbReference>
<evidence type="ECO:0000313" key="3">
    <source>
        <dbReference type="EMBL" id="ACB52169.1"/>
    </source>
</evidence>
<evidence type="ECO:0000256" key="1">
    <source>
        <dbReference type="ARBA" id="ARBA00008791"/>
    </source>
</evidence>
<name>B1WUA7_CROS5</name>
<dbReference type="STRING" id="43989.cce_2821"/>
<proteinExistence type="inferred from homology"/>
<dbReference type="PANTHER" id="PTHR46268:SF22">
    <property type="entry name" value="SENSOR PROTEIN KDPD-RELATED"/>
    <property type="match status" value="1"/>
</dbReference>
<dbReference type="Gene3D" id="3.40.50.620">
    <property type="entry name" value="HUPs"/>
    <property type="match status" value="2"/>
</dbReference>
<reference evidence="3 4" key="1">
    <citation type="journal article" date="2008" name="Proc. Natl. Acad. Sci. U.S.A.">
        <title>The genome of Cyanothece 51142, a unicellular diazotrophic cyanobacterium important in the marine nitrogen cycle.</title>
        <authorList>
            <person name="Welsh E.A."/>
            <person name="Liberton M."/>
            <person name="Stoeckel J."/>
            <person name="Loh T."/>
            <person name="Elvitigala T."/>
            <person name="Wang C."/>
            <person name="Wollam A."/>
            <person name="Fulton R.S."/>
            <person name="Clifton S.W."/>
            <person name="Jacobs J.M."/>
            <person name="Aurora R."/>
            <person name="Ghosh B.K."/>
            <person name="Sherman L.A."/>
            <person name="Smith R.D."/>
            <person name="Wilson R.K."/>
            <person name="Pakrasi H.B."/>
        </authorList>
    </citation>
    <scope>NUCLEOTIDE SEQUENCE [LARGE SCALE GENOMIC DNA]</scope>
    <source>
        <strain evidence="4">ATCC 51142 / BH68</strain>
    </source>
</reference>
<dbReference type="Pfam" id="PF00582">
    <property type="entry name" value="Usp"/>
    <property type="match status" value="2"/>
</dbReference>
<feature type="domain" description="UspA" evidence="2">
    <location>
        <begin position="1"/>
        <end position="134"/>
    </location>
</feature>
<dbReference type="EMBL" id="CP000806">
    <property type="protein sequence ID" value="ACB52169.1"/>
    <property type="molecule type" value="Genomic_DNA"/>
</dbReference>
<keyword evidence="4" id="KW-1185">Reference proteome</keyword>
<dbReference type="PANTHER" id="PTHR46268">
    <property type="entry name" value="STRESS RESPONSE PROTEIN NHAX"/>
    <property type="match status" value="1"/>
</dbReference>
<comment type="similarity">
    <text evidence="1">Belongs to the universal stress protein A family.</text>
</comment>
<dbReference type="InterPro" id="IPR006016">
    <property type="entry name" value="UspA"/>
</dbReference>
<dbReference type="InterPro" id="IPR014729">
    <property type="entry name" value="Rossmann-like_a/b/a_fold"/>
</dbReference>
<dbReference type="SUPFAM" id="SSF52402">
    <property type="entry name" value="Adenine nucleotide alpha hydrolases-like"/>
    <property type="match status" value="2"/>
</dbReference>
<accession>B1WUA7</accession>
<dbReference type="AlphaFoldDB" id="B1WUA7"/>
<dbReference type="CDD" id="cd00293">
    <property type="entry name" value="USP-like"/>
    <property type="match status" value="2"/>
</dbReference>
<dbReference type="OrthoDB" id="552876at2"/>
<gene>
    <name evidence="3" type="ordered locus">cce_2821</name>
</gene>
<feature type="domain" description="UspA" evidence="2">
    <location>
        <begin position="157"/>
        <end position="287"/>
    </location>
</feature>
<dbReference type="RefSeq" id="WP_009544499.1">
    <property type="nucleotide sequence ID" value="NC_010546.1"/>
</dbReference>
<evidence type="ECO:0000313" key="4">
    <source>
        <dbReference type="Proteomes" id="UP000001203"/>
    </source>
</evidence>
<protein>
    <recommendedName>
        <fullName evidence="2">UspA domain-containing protein</fullName>
    </recommendedName>
</protein>
<sequence>MFQNCLICTDFKDGLYRLVDFVPQLANNGLQRIVFLHSISVWQDEKVARVDEEKIAHAKKRLAPALDKVPDGVEVKIEVLSGKVKDSVLQLIETYEIDVVFTGMPIRNALETKIFGSHTLELAPSTPIPLMVFRPQLISTYTCEELNLRTNHLWRYLLVPYNDGDSAQYLLERIKHMAQNQPDGSFQQCLLLWVIDEGGRSQELSQYHLQQAQDKLHQIQQDLESLNLSVTTEIRQGNPLEEILDAAIDYDISAIATACHYRSNFLEWTAPSLANDILSQSWFPVLFFSPEK</sequence>
<evidence type="ECO:0000259" key="2">
    <source>
        <dbReference type="Pfam" id="PF00582"/>
    </source>
</evidence>
<dbReference type="KEGG" id="cyt:cce_2821"/>
<dbReference type="eggNOG" id="COG0589">
    <property type="taxonomic scope" value="Bacteria"/>
</dbReference>
<organism evidence="3 4">
    <name type="scientific">Crocosphaera subtropica (strain ATCC 51142 / BH68)</name>
    <name type="common">Cyanothece sp. (strain ATCC 51142)</name>
    <dbReference type="NCBI Taxonomy" id="43989"/>
    <lineage>
        <taxon>Bacteria</taxon>
        <taxon>Bacillati</taxon>
        <taxon>Cyanobacteriota</taxon>
        <taxon>Cyanophyceae</taxon>
        <taxon>Oscillatoriophycideae</taxon>
        <taxon>Chroococcales</taxon>
        <taxon>Aphanothecaceae</taxon>
        <taxon>Crocosphaera</taxon>
        <taxon>Crocosphaera subtropica</taxon>
    </lineage>
</organism>